<reference evidence="2" key="1">
    <citation type="submission" date="2008-12" db="EMBL/GenBank/DDBJ databases">
        <title>Annotation of the Yersinia mollaretii ATCC 43969 genome.</title>
        <authorList>
            <person name="Read T.D."/>
            <person name="Akmal A."/>
            <person name="Bishop-Lilly K."/>
            <person name="Chen P.E."/>
            <person name="Cook C."/>
            <person name="Kiley M.P."/>
            <person name="Lentz S."/>
            <person name="Mateczun A."/>
            <person name="Nagarajan N."/>
            <person name="Nolan N."/>
            <person name="Osborne B.I."/>
            <person name="Pop M."/>
            <person name="Sozhamannan S."/>
            <person name="Stewart A.C."/>
            <person name="Sulakvelidze A."/>
            <person name="Thomason B."/>
            <person name="Willner K."/>
            <person name="Zwick M.E."/>
        </authorList>
    </citation>
    <scope>NUCLEOTIDE SEQUENCE [LARGE SCALE GENOMIC DNA]</scope>
    <source>
        <strain evidence="2">ATCC 43969</strain>
    </source>
</reference>
<feature type="region of interest" description="Disordered" evidence="1">
    <location>
        <begin position="1"/>
        <end position="24"/>
    </location>
</feature>
<comment type="caution">
    <text evidence="2">The sequence shown here is derived from an EMBL/GenBank/DDBJ whole genome shotgun (WGS) entry which is preliminary data.</text>
</comment>
<dbReference type="EMBL" id="AALD02000029">
    <property type="protein sequence ID" value="EEQ09850.1"/>
    <property type="molecule type" value="Genomic_DNA"/>
</dbReference>
<organism evidence="2 3">
    <name type="scientific">Yersinia mollaretii (strain ATCC 43969 / DSM 18520 / CIP 103324 / CNY 7263 / WAIP 204)</name>
    <dbReference type="NCBI Taxonomy" id="349967"/>
    <lineage>
        <taxon>Bacteria</taxon>
        <taxon>Pseudomonadati</taxon>
        <taxon>Pseudomonadota</taxon>
        <taxon>Gammaproteobacteria</taxon>
        <taxon>Enterobacterales</taxon>
        <taxon>Yersiniaceae</taxon>
        <taxon>Yersinia</taxon>
    </lineage>
</organism>
<proteinExistence type="predicted"/>
<evidence type="ECO:0000313" key="2">
    <source>
        <dbReference type="EMBL" id="EEQ09850.1"/>
    </source>
</evidence>
<accession>A0ABP2EFM3</accession>
<keyword evidence="3" id="KW-1185">Reference proteome</keyword>
<evidence type="ECO:0000256" key="1">
    <source>
        <dbReference type="SAM" id="MobiDB-lite"/>
    </source>
</evidence>
<sequence>MAGTIVQKHAQNSADAARQSPLSSRPNGYAIVFVAILLYTDAHKIDRTSNECVIFSLM</sequence>
<protein>
    <submittedName>
        <fullName evidence="2">Uncharacterized protein</fullName>
    </submittedName>
</protein>
<gene>
    <name evidence="2" type="ORF">ymoll0001_18350</name>
</gene>
<name>A0ABP2EFM3_YERMW</name>
<evidence type="ECO:0000313" key="3">
    <source>
        <dbReference type="Proteomes" id="UP000003027"/>
    </source>
</evidence>
<feature type="compositionally biased region" description="Polar residues" evidence="1">
    <location>
        <begin position="9"/>
        <end position="24"/>
    </location>
</feature>
<dbReference type="Proteomes" id="UP000003027">
    <property type="component" value="Unassembled WGS sequence"/>
</dbReference>